<dbReference type="PRINTS" id="PR00344">
    <property type="entry name" value="BCTRLSENSOR"/>
</dbReference>
<dbReference type="PANTHER" id="PTHR45339">
    <property type="entry name" value="HYBRID SIGNAL TRANSDUCTION HISTIDINE KINASE J"/>
    <property type="match status" value="1"/>
</dbReference>
<dbReference type="SMART" id="SM00388">
    <property type="entry name" value="HisKA"/>
    <property type="match status" value="1"/>
</dbReference>
<dbReference type="SMART" id="SM00448">
    <property type="entry name" value="REC"/>
    <property type="match status" value="1"/>
</dbReference>
<feature type="transmembrane region" description="Helical" evidence="9">
    <location>
        <begin position="25"/>
        <end position="48"/>
    </location>
</feature>
<dbReference type="Pfam" id="PF00672">
    <property type="entry name" value="HAMP"/>
    <property type="match status" value="1"/>
</dbReference>
<dbReference type="InterPro" id="IPR035965">
    <property type="entry name" value="PAS-like_dom_sf"/>
</dbReference>
<dbReference type="Gene3D" id="1.10.8.500">
    <property type="entry name" value="HAMP domain in histidine kinase"/>
    <property type="match status" value="1"/>
</dbReference>
<keyword evidence="9" id="KW-1133">Transmembrane helix</keyword>
<dbReference type="SMART" id="SM00387">
    <property type="entry name" value="HATPase_c"/>
    <property type="match status" value="1"/>
</dbReference>
<evidence type="ECO:0000259" key="10">
    <source>
        <dbReference type="PROSITE" id="PS50109"/>
    </source>
</evidence>
<dbReference type="InterPro" id="IPR007892">
    <property type="entry name" value="CHASE4"/>
</dbReference>
<feature type="domain" description="PAS" evidence="12">
    <location>
        <begin position="362"/>
        <end position="410"/>
    </location>
</feature>
<dbReference type="CDD" id="cd00130">
    <property type="entry name" value="PAS"/>
    <property type="match status" value="1"/>
</dbReference>
<name>A0ABU8XMX1_9PROT</name>
<evidence type="ECO:0000259" key="12">
    <source>
        <dbReference type="PROSITE" id="PS50112"/>
    </source>
</evidence>
<comment type="catalytic activity">
    <reaction evidence="1">
        <text>ATP + protein L-histidine = ADP + protein N-phospho-L-histidine.</text>
        <dbReference type="EC" id="2.7.13.3"/>
    </reaction>
</comment>
<keyword evidence="5" id="KW-0808">Transferase</keyword>
<dbReference type="SUPFAM" id="SSF158472">
    <property type="entry name" value="HAMP domain-like"/>
    <property type="match status" value="1"/>
</dbReference>
<organism evidence="14 15">
    <name type="scientific">Benzoatithermus flavus</name>
    <dbReference type="NCBI Taxonomy" id="3108223"/>
    <lineage>
        <taxon>Bacteria</taxon>
        <taxon>Pseudomonadati</taxon>
        <taxon>Pseudomonadota</taxon>
        <taxon>Alphaproteobacteria</taxon>
        <taxon>Geminicoccales</taxon>
        <taxon>Geminicoccaceae</taxon>
        <taxon>Benzoatithermus</taxon>
    </lineage>
</organism>
<evidence type="ECO:0000256" key="7">
    <source>
        <dbReference type="ARBA" id="ARBA00023012"/>
    </source>
</evidence>
<evidence type="ECO:0000256" key="3">
    <source>
        <dbReference type="ARBA" id="ARBA00012438"/>
    </source>
</evidence>
<dbReference type="Pfam" id="PF02518">
    <property type="entry name" value="HATPase_c"/>
    <property type="match status" value="1"/>
</dbReference>
<evidence type="ECO:0000256" key="4">
    <source>
        <dbReference type="ARBA" id="ARBA00022553"/>
    </source>
</evidence>
<dbReference type="CDD" id="cd17546">
    <property type="entry name" value="REC_hyHK_CKI1_RcsC-like"/>
    <property type="match status" value="1"/>
</dbReference>
<protein>
    <recommendedName>
        <fullName evidence="3">histidine kinase</fullName>
        <ecNumber evidence="3">2.7.13.3</ecNumber>
    </recommendedName>
</protein>
<dbReference type="InterPro" id="IPR003660">
    <property type="entry name" value="HAMP_dom"/>
</dbReference>
<dbReference type="EC" id="2.7.13.3" evidence="3"/>
<evidence type="ECO:0000256" key="8">
    <source>
        <dbReference type="PROSITE-ProRule" id="PRU00169"/>
    </source>
</evidence>
<dbReference type="InterPro" id="IPR001789">
    <property type="entry name" value="Sig_transdc_resp-reg_receiver"/>
</dbReference>
<dbReference type="Gene3D" id="3.30.565.10">
    <property type="entry name" value="Histidine kinase-like ATPase, C-terminal domain"/>
    <property type="match status" value="1"/>
</dbReference>
<keyword evidence="14" id="KW-0547">Nucleotide-binding</keyword>
<evidence type="ECO:0000259" key="11">
    <source>
        <dbReference type="PROSITE" id="PS50110"/>
    </source>
</evidence>
<dbReference type="NCBIfam" id="TIGR00229">
    <property type="entry name" value="sensory_box"/>
    <property type="match status" value="1"/>
</dbReference>
<keyword evidence="9" id="KW-0472">Membrane</keyword>
<keyword evidence="4 8" id="KW-0597">Phosphoprotein</keyword>
<comment type="caution">
    <text evidence="14">The sequence shown here is derived from an EMBL/GenBank/DDBJ whole genome shotgun (WGS) entry which is preliminary data.</text>
</comment>
<dbReference type="GO" id="GO:0005524">
    <property type="term" value="F:ATP binding"/>
    <property type="evidence" value="ECO:0007669"/>
    <property type="project" value="UniProtKB-KW"/>
</dbReference>
<dbReference type="PROSITE" id="PS50885">
    <property type="entry name" value="HAMP"/>
    <property type="match status" value="1"/>
</dbReference>
<dbReference type="Proteomes" id="UP001375743">
    <property type="component" value="Unassembled WGS sequence"/>
</dbReference>
<dbReference type="InterPro" id="IPR004358">
    <property type="entry name" value="Sig_transdc_His_kin-like_C"/>
</dbReference>
<evidence type="ECO:0000256" key="9">
    <source>
        <dbReference type="SAM" id="Phobius"/>
    </source>
</evidence>
<dbReference type="SUPFAM" id="SSF55874">
    <property type="entry name" value="ATPase domain of HSP90 chaperone/DNA topoisomerase II/histidine kinase"/>
    <property type="match status" value="1"/>
</dbReference>
<keyword evidence="9" id="KW-0812">Transmembrane</keyword>
<dbReference type="SUPFAM" id="SSF52172">
    <property type="entry name" value="CheY-like"/>
    <property type="match status" value="1"/>
</dbReference>
<keyword evidence="7" id="KW-0902">Two-component regulatory system</keyword>
<dbReference type="CDD" id="cd16922">
    <property type="entry name" value="HATPase_EvgS-ArcB-TorS-like"/>
    <property type="match status" value="1"/>
</dbReference>
<dbReference type="InterPro" id="IPR036097">
    <property type="entry name" value="HisK_dim/P_sf"/>
</dbReference>
<dbReference type="InterPro" id="IPR000014">
    <property type="entry name" value="PAS"/>
</dbReference>
<keyword evidence="14" id="KW-0067">ATP-binding</keyword>
<dbReference type="SMART" id="SM00304">
    <property type="entry name" value="HAMP"/>
    <property type="match status" value="1"/>
</dbReference>
<keyword evidence="15" id="KW-1185">Reference proteome</keyword>
<dbReference type="InterPro" id="IPR036890">
    <property type="entry name" value="HATPase_C_sf"/>
</dbReference>
<evidence type="ECO:0000313" key="15">
    <source>
        <dbReference type="Proteomes" id="UP001375743"/>
    </source>
</evidence>
<dbReference type="InterPro" id="IPR013656">
    <property type="entry name" value="PAS_4"/>
</dbReference>
<dbReference type="Pfam" id="PF00512">
    <property type="entry name" value="HisKA"/>
    <property type="match status" value="1"/>
</dbReference>
<dbReference type="PROSITE" id="PS50110">
    <property type="entry name" value="RESPONSE_REGULATORY"/>
    <property type="match status" value="1"/>
</dbReference>
<dbReference type="Pfam" id="PF00072">
    <property type="entry name" value="Response_reg"/>
    <property type="match status" value="1"/>
</dbReference>
<evidence type="ECO:0000259" key="13">
    <source>
        <dbReference type="PROSITE" id="PS50885"/>
    </source>
</evidence>
<dbReference type="InterPro" id="IPR003661">
    <property type="entry name" value="HisK_dim/P_dom"/>
</dbReference>
<dbReference type="InterPro" id="IPR003594">
    <property type="entry name" value="HATPase_dom"/>
</dbReference>
<feature type="domain" description="Histidine kinase" evidence="10">
    <location>
        <begin position="483"/>
        <end position="704"/>
    </location>
</feature>
<dbReference type="SUPFAM" id="SSF47384">
    <property type="entry name" value="Homodimeric domain of signal transducing histidine kinase"/>
    <property type="match status" value="1"/>
</dbReference>
<dbReference type="CDD" id="cd06225">
    <property type="entry name" value="HAMP"/>
    <property type="match status" value="1"/>
</dbReference>
<dbReference type="EMBL" id="JBBLZC010000001">
    <property type="protein sequence ID" value="MEK0081813.1"/>
    <property type="molecule type" value="Genomic_DNA"/>
</dbReference>
<dbReference type="CDD" id="cd00082">
    <property type="entry name" value="HisKA"/>
    <property type="match status" value="1"/>
</dbReference>
<dbReference type="Pfam" id="PF08448">
    <property type="entry name" value="PAS_4"/>
    <property type="match status" value="1"/>
</dbReference>
<dbReference type="InterPro" id="IPR005467">
    <property type="entry name" value="His_kinase_dom"/>
</dbReference>
<sequence>MRHSDNVHNVQGSRRVRAIGLRDRLILWLALIIGLLFVVDGAVLQLVVLPSFEQVENAEAERSFDRALNALNGELQELHANAADYATWDDSYAFAAGEENGYAETNGTPVSMGHLDLAVFAVLDRQGALRLGRLRHEDGVAPLPDALLPTLLELQRRFAHEGGEGIVSTAHGLWLASIQPILRSDGSGPPVGTLIMARWLDEKVRARLEERTQERIAFWRADGTLLPLQEAAALRELVQSGATHLLRVDEGDDVAVHGLLRDVADAPALLLRVDTPRSATRLGAEAVRTATLGLVVSAVVALLVLRLLLQHLVVSPLSILATHMLGIRRTGDLSRPLVLERDDEIGALARAFDDMRTRLHAAHRELRDVFDSVGDLFFALDREFRFIVVNRACLETWGMTEEQVIGRPILAVLPRLEGSECFEAMRRVFLSGRPQRIETFSPIMQCWVEFYATTRSDGRLTVHLQDITRRKEAERAKSAFLATMSHEIRTPLTAILGFADLLARSPLSPEQQKHLRIVRDTGKTLLTVVNDILDLSKLEAGKMSLERIPVDLPALLREALATVELLGAEKGLAFRAEIAADLPCRVRSDPVRLKQVVGNLLFNALKFTEKGGITLRARIVDRDDAQVRVRVEVEDTGIGVAPEHLPRLFTMFEQADQTTTRRFGGTGLGLAICKRLVETMGGTIGVVSRPGAGSTFWFELPLEPAAAEERPEPVRATADAPGTDRALRVLVVDDIATNRMLLSALLGGLGHAPAMAEDGIKAVEAATRERFDLILMDLHMPGMDGFMATQAIRSGGGPNATTPIVALSADVLPETARACRTAGMDGNLAKPIEAERLKEVLGMAAARSTDGAGSIAA</sequence>
<evidence type="ECO:0000256" key="2">
    <source>
        <dbReference type="ARBA" id="ARBA00004370"/>
    </source>
</evidence>
<reference evidence="14 15" key="1">
    <citation type="submission" date="2024-01" db="EMBL/GenBank/DDBJ databases">
        <title>Multi-omics insights into the function and evolution of sodium benzoate biodegradation pathways in Benzoatithermus flavus gen. nov., sp. nov. from hot spring.</title>
        <authorList>
            <person name="Hu C.-J."/>
            <person name="Li W.-J."/>
        </authorList>
    </citation>
    <scope>NUCLEOTIDE SEQUENCE [LARGE SCALE GENOMIC DNA]</scope>
    <source>
        <strain evidence="14 15">SYSU G07066</strain>
    </source>
</reference>
<accession>A0ABU8XMX1</accession>
<evidence type="ECO:0000256" key="6">
    <source>
        <dbReference type="ARBA" id="ARBA00022777"/>
    </source>
</evidence>
<keyword evidence="6" id="KW-0418">Kinase</keyword>
<dbReference type="SMART" id="SM00091">
    <property type="entry name" value="PAS"/>
    <property type="match status" value="1"/>
</dbReference>
<feature type="domain" description="HAMP" evidence="13">
    <location>
        <begin position="311"/>
        <end position="364"/>
    </location>
</feature>
<dbReference type="RefSeq" id="WP_418157656.1">
    <property type="nucleotide sequence ID" value="NZ_JBBLZC010000001.1"/>
</dbReference>
<dbReference type="PROSITE" id="PS50112">
    <property type="entry name" value="PAS"/>
    <property type="match status" value="1"/>
</dbReference>
<evidence type="ECO:0000313" key="14">
    <source>
        <dbReference type="EMBL" id="MEK0081813.1"/>
    </source>
</evidence>
<comment type="subcellular location">
    <subcellularLocation>
        <location evidence="2">Membrane</location>
    </subcellularLocation>
</comment>
<feature type="modified residue" description="4-aspartylphosphate" evidence="8">
    <location>
        <position position="777"/>
    </location>
</feature>
<proteinExistence type="predicted"/>
<dbReference type="InterPro" id="IPR011006">
    <property type="entry name" value="CheY-like_superfamily"/>
</dbReference>
<dbReference type="SUPFAM" id="SSF55785">
    <property type="entry name" value="PYP-like sensor domain (PAS domain)"/>
    <property type="match status" value="1"/>
</dbReference>
<evidence type="ECO:0000256" key="5">
    <source>
        <dbReference type="ARBA" id="ARBA00022679"/>
    </source>
</evidence>
<dbReference type="PANTHER" id="PTHR45339:SF1">
    <property type="entry name" value="HYBRID SIGNAL TRANSDUCTION HISTIDINE KINASE J"/>
    <property type="match status" value="1"/>
</dbReference>
<dbReference type="Gene3D" id="3.30.450.20">
    <property type="entry name" value="PAS domain"/>
    <property type="match status" value="1"/>
</dbReference>
<gene>
    <name evidence="14" type="ORF">U1T56_01515</name>
</gene>
<dbReference type="PROSITE" id="PS50109">
    <property type="entry name" value="HIS_KIN"/>
    <property type="match status" value="1"/>
</dbReference>
<dbReference type="Gene3D" id="3.40.50.2300">
    <property type="match status" value="1"/>
</dbReference>
<evidence type="ECO:0000256" key="1">
    <source>
        <dbReference type="ARBA" id="ARBA00000085"/>
    </source>
</evidence>
<feature type="domain" description="Response regulatory" evidence="11">
    <location>
        <begin position="728"/>
        <end position="845"/>
    </location>
</feature>
<dbReference type="Gene3D" id="1.10.287.130">
    <property type="match status" value="1"/>
</dbReference>
<dbReference type="Pfam" id="PF05228">
    <property type="entry name" value="CHASE4"/>
    <property type="match status" value="1"/>
</dbReference>